<keyword evidence="2" id="KW-1185">Reference proteome</keyword>
<organism evidence="1 2">
    <name type="scientific">Virgibacillus natechei</name>
    <dbReference type="NCBI Taxonomy" id="1216297"/>
    <lineage>
        <taxon>Bacteria</taxon>
        <taxon>Bacillati</taxon>
        <taxon>Bacillota</taxon>
        <taxon>Bacilli</taxon>
        <taxon>Bacillales</taxon>
        <taxon>Bacillaceae</taxon>
        <taxon>Virgibacillus</taxon>
    </lineage>
</organism>
<reference evidence="1 2" key="1">
    <citation type="submission" date="2021-03" db="EMBL/GenBank/DDBJ databases">
        <title>Genomic Encyclopedia of Type Strains, Phase IV (KMG-IV): sequencing the most valuable type-strain genomes for metagenomic binning, comparative biology and taxonomic classification.</title>
        <authorList>
            <person name="Goeker M."/>
        </authorList>
    </citation>
    <scope>NUCLEOTIDE SEQUENCE [LARGE SCALE GENOMIC DNA]</scope>
    <source>
        <strain evidence="1 2">DSM 25609</strain>
    </source>
</reference>
<protein>
    <recommendedName>
        <fullName evidence="3">YhfH family protein</fullName>
    </recommendedName>
</protein>
<comment type="caution">
    <text evidence="1">The sequence shown here is derived from an EMBL/GenBank/DDBJ whole genome shotgun (WGS) entry which is preliminary data.</text>
</comment>
<dbReference type="RefSeq" id="WP_209462671.1">
    <property type="nucleotide sequence ID" value="NZ_CP110224.1"/>
</dbReference>
<gene>
    <name evidence="1" type="ORF">J2Z83_001587</name>
</gene>
<evidence type="ECO:0000313" key="2">
    <source>
        <dbReference type="Proteomes" id="UP001519345"/>
    </source>
</evidence>
<sequence length="37" mass="4231">MMEKTKNLATCSECGGNHVDPQSYMLECEYCLSKKEE</sequence>
<proteinExistence type="predicted"/>
<evidence type="ECO:0008006" key="3">
    <source>
        <dbReference type="Google" id="ProtNLM"/>
    </source>
</evidence>
<dbReference type="Proteomes" id="UP001519345">
    <property type="component" value="Unassembled WGS sequence"/>
</dbReference>
<accession>A0ABS4IEX8</accession>
<dbReference type="EMBL" id="JAGGKX010000006">
    <property type="protein sequence ID" value="MBP1969483.1"/>
    <property type="molecule type" value="Genomic_DNA"/>
</dbReference>
<evidence type="ECO:0000313" key="1">
    <source>
        <dbReference type="EMBL" id="MBP1969483.1"/>
    </source>
</evidence>
<name>A0ABS4IEX8_9BACI</name>